<organism evidence="1 2">
    <name type="scientific">Metschnikowia bicuspidata var. bicuspidata NRRL YB-4993</name>
    <dbReference type="NCBI Taxonomy" id="869754"/>
    <lineage>
        <taxon>Eukaryota</taxon>
        <taxon>Fungi</taxon>
        <taxon>Dikarya</taxon>
        <taxon>Ascomycota</taxon>
        <taxon>Saccharomycotina</taxon>
        <taxon>Pichiomycetes</taxon>
        <taxon>Metschnikowiaceae</taxon>
        <taxon>Metschnikowia</taxon>
    </lineage>
</organism>
<dbReference type="Proteomes" id="UP000092555">
    <property type="component" value="Unassembled WGS sequence"/>
</dbReference>
<protein>
    <submittedName>
        <fullName evidence="1">Uncharacterized protein</fullName>
    </submittedName>
</protein>
<dbReference type="EMBL" id="LXTC01000007">
    <property type="protein sequence ID" value="OBA19309.1"/>
    <property type="molecule type" value="Genomic_DNA"/>
</dbReference>
<evidence type="ECO:0000313" key="2">
    <source>
        <dbReference type="Proteomes" id="UP000092555"/>
    </source>
</evidence>
<dbReference type="RefSeq" id="XP_018709841.1">
    <property type="nucleotide sequence ID" value="XM_018856309.1"/>
</dbReference>
<accession>A0A1A0H5E6</accession>
<comment type="caution">
    <text evidence="1">The sequence shown here is derived from an EMBL/GenBank/DDBJ whole genome shotgun (WGS) entry which is preliminary data.</text>
</comment>
<keyword evidence="2" id="KW-1185">Reference proteome</keyword>
<dbReference type="STRING" id="869754.A0A1A0H5E6"/>
<gene>
    <name evidence="1" type="ORF">METBIDRAFT_33494</name>
</gene>
<reference evidence="1 2" key="1">
    <citation type="submission" date="2016-05" db="EMBL/GenBank/DDBJ databases">
        <title>Comparative genomics of biotechnologically important yeasts.</title>
        <authorList>
            <consortium name="DOE Joint Genome Institute"/>
            <person name="Riley R."/>
            <person name="Haridas S."/>
            <person name="Wolfe K.H."/>
            <person name="Lopes M.R."/>
            <person name="Hittinger C.T."/>
            <person name="Goker M."/>
            <person name="Salamov A."/>
            <person name="Wisecaver J."/>
            <person name="Long T.M."/>
            <person name="Aerts A.L."/>
            <person name="Barry K."/>
            <person name="Choi C."/>
            <person name="Clum A."/>
            <person name="Coughlan A.Y."/>
            <person name="Deshpande S."/>
            <person name="Douglass A.P."/>
            <person name="Hanson S.J."/>
            <person name="Klenk H.-P."/>
            <person name="LaButti K."/>
            <person name="Lapidus A."/>
            <person name="Lindquist E."/>
            <person name="Lipzen A."/>
            <person name="Meier-kolthoff J.P."/>
            <person name="Ohm R.A."/>
            <person name="Otillar R.P."/>
            <person name="Pangilinan J."/>
            <person name="Peng Y."/>
            <person name="Rokas A."/>
            <person name="Rosa C.A."/>
            <person name="Scheuner C."/>
            <person name="Sibirny A.A."/>
            <person name="Slot J.C."/>
            <person name="Stielow J.B."/>
            <person name="Sun H."/>
            <person name="Kurtzman C.P."/>
            <person name="Blackwell M."/>
            <person name="Grigoriev I.V."/>
            <person name="Jeffries T.W."/>
        </authorList>
    </citation>
    <scope>NUCLEOTIDE SEQUENCE [LARGE SCALE GENOMIC DNA]</scope>
    <source>
        <strain evidence="1 2">NRRL YB-4993</strain>
    </source>
</reference>
<dbReference type="GeneID" id="30029285"/>
<evidence type="ECO:0000313" key="1">
    <source>
        <dbReference type="EMBL" id="OBA19309.1"/>
    </source>
</evidence>
<sequence length="183" mass="20967">MIPSFNHNKALGLHLRHSVSQPELESRPNVNQENDQTGAHVVSAHHMSPPKLVAESSRNNKLPSSFNPREAKNMPLIEKITSWLYNIPWFQGNDGAWYLECYPGHASSNGNSDELTSTPDDQDIFEQQARQITRMITNSYLYNGEVTARPLTQTLEISYQRYSDDGYLYRYAQIELEEDSDFT</sequence>
<name>A0A1A0H5E6_9ASCO</name>
<dbReference type="OrthoDB" id="3981267at2759"/>
<proteinExistence type="predicted"/>
<dbReference type="AlphaFoldDB" id="A0A1A0H5E6"/>